<sequence>MNRDESPIREEDLHAHVDGVLHGARRAQVEAYLAGHPEVADRMRRHAELRRRLRDELAPVMEEPIPPELDLARMVEAHRQRRRIPWRIAASIVLALGVGGLGGWNLRGGMAGPDTGIGAPAATQAVAAAGGIAALAREAAASYQVYAADPTRPVEMPATDSAQLVAWISQRLDRRIALPDLGAAGYRFMGGRLVATEHGPAGLFLYNDTHGTRIAMMVRPMAVEGDTPMSAHKQGDVSGYAWSDQGLGYSLMAPASLPDIHPVADEVRRQVDGAPRRG</sequence>
<dbReference type="EMBL" id="CP021108">
    <property type="protein sequence ID" value="ARP81679.1"/>
    <property type="molecule type" value="Genomic_DNA"/>
</dbReference>
<name>A0A1W6YL26_9BORD</name>
<dbReference type="AlphaFoldDB" id="A0A1W6YL26"/>
<evidence type="ECO:0000313" key="2">
    <source>
        <dbReference type="EMBL" id="ARP81679.1"/>
    </source>
</evidence>
<keyword evidence="3" id="KW-1185">Reference proteome</keyword>
<evidence type="ECO:0008006" key="4">
    <source>
        <dbReference type="Google" id="ProtNLM"/>
    </source>
</evidence>
<reference evidence="2 3" key="1">
    <citation type="submission" date="2017-05" db="EMBL/GenBank/DDBJ databases">
        <title>Complete and WGS of Bordetella genogroups.</title>
        <authorList>
            <person name="Spilker T."/>
            <person name="LiPuma J."/>
        </authorList>
    </citation>
    <scope>NUCLEOTIDE SEQUENCE [LARGE SCALE GENOMIC DNA]</scope>
    <source>
        <strain evidence="2 3">AU19157</strain>
    </source>
</reference>
<dbReference type="STRING" id="1416806.CAL12_13230"/>
<accession>A0A1W6YL26</accession>
<proteinExistence type="predicted"/>
<dbReference type="Proteomes" id="UP000194151">
    <property type="component" value="Chromosome"/>
</dbReference>
<keyword evidence="1" id="KW-0812">Transmembrane</keyword>
<gene>
    <name evidence="2" type="ORF">CAL12_13230</name>
</gene>
<feature type="transmembrane region" description="Helical" evidence="1">
    <location>
        <begin position="84"/>
        <end position="104"/>
    </location>
</feature>
<evidence type="ECO:0000313" key="3">
    <source>
        <dbReference type="Proteomes" id="UP000194151"/>
    </source>
</evidence>
<protein>
    <recommendedName>
        <fullName evidence="4">Anti-sigma factor</fullName>
    </recommendedName>
</protein>
<keyword evidence="1" id="KW-0472">Membrane</keyword>
<keyword evidence="1" id="KW-1133">Transmembrane helix</keyword>
<evidence type="ECO:0000256" key="1">
    <source>
        <dbReference type="SAM" id="Phobius"/>
    </source>
</evidence>
<dbReference type="OrthoDB" id="9152892at2"/>
<dbReference type="KEGG" id="bgv:CAL12_13230"/>
<organism evidence="2 3">
    <name type="scientific">Bordetella genomosp. 8</name>
    <dbReference type="NCBI Taxonomy" id="1416806"/>
    <lineage>
        <taxon>Bacteria</taxon>
        <taxon>Pseudomonadati</taxon>
        <taxon>Pseudomonadota</taxon>
        <taxon>Betaproteobacteria</taxon>
        <taxon>Burkholderiales</taxon>
        <taxon>Alcaligenaceae</taxon>
        <taxon>Bordetella</taxon>
    </lineage>
</organism>
<dbReference type="RefSeq" id="WP_086064865.1">
    <property type="nucleotide sequence ID" value="NZ_CP021108.1"/>
</dbReference>